<evidence type="ECO:0000259" key="2">
    <source>
        <dbReference type="Pfam" id="PF13581"/>
    </source>
</evidence>
<dbReference type="EMBL" id="JAGGLQ010000006">
    <property type="protein sequence ID" value="MBP2037972.1"/>
    <property type="molecule type" value="Genomic_DNA"/>
</dbReference>
<dbReference type="InterPro" id="IPR036890">
    <property type="entry name" value="HATPase_C_sf"/>
</dbReference>
<dbReference type="InterPro" id="IPR050267">
    <property type="entry name" value="Anti-sigma-factor_SerPK"/>
</dbReference>
<dbReference type="Proteomes" id="UP001519310">
    <property type="component" value="Unassembled WGS sequence"/>
</dbReference>
<keyword evidence="4" id="KW-1185">Reference proteome</keyword>
<keyword evidence="1" id="KW-0723">Serine/threonine-protein kinase</keyword>
<dbReference type="InterPro" id="IPR003594">
    <property type="entry name" value="HATPase_dom"/>
</dbReference>
<dbReference type="PANTHER" id="PTHR35526:SF3">
    <property type="entry name" value="ANTI-SIGMA-F FACTOR RSBW"/>
    <property type="match status" value="1"/>
</dbReference>
<evidence type="ECO:0000313" key="3">
    <source>
        <dbReference type="EMBL" id="MBP2037972.1"/>
    </source>
</evidence>
<dbReference type="CDD" id="cd16936">
    <property type="entry name" value="HATPase_RsbW-like"/>
    <property type="match status" value="1"/>
</dbReference>
<sequence>MRTIGADTGERASGDTRGPVFPQRRRLALRGARRQIARGRAFAREALEDWGWDGRTTSEDALLVVSELLTNANLHADGCHELLLRGGEAFRVEVYDGHGDLRRLAPGTPRLRAPGTPGGYGLLLVRRLADRWGAETIEQGKVVWAEFDADRLRSDRPGRA</sequence>
<proteinExistence type="predicted"/>
<comment type="caution">
    <text evidence="3">The sequence shown here is derived from an EMBL/GenBank/DDBJ whole genome shotgun (WGS) entry which is preliminary data.</text>
</comment>
<name>A0ABS4L7A8_STRAV</name>
<evidence type="ECO:0000256" key="1">
    <source>
        <dbReference type="ARBA" id="ARBA00022527"/>
    </source>
</evidence>
<feature type="domain" description="Histidine kinase/HSP90-like ATPase" evidence="2">
    <location>
        <begin position="34"/>
        <end position="145"/>
    </location>
</feature>
<reference evidence="3 4" key="1">
    <citation type="submission" date="2021-03" db="EMBL/GenBank/DDBJ databases">
        <title>Genomic Encyclopedia of Type Strains, Phase IV (KMG-IV): sequencing the most valuable type-strain genomes for metagenomic binning, comparative biology and taxonomic classification.</title>
        <authorList>
            <person name="Goeker M."/>
        </authorList>
    </citation>
    <scope>NUCLEOTIDE SEQUENCE [LARGE SCALE GENOMIC DNA]</scope>
    <source>
        <strain evidence="3 4">DSM 40526</strain>
    </source>
</reference>
<dbReference type="Gene3D" id="3.30.565.10">
    <property type="entry name" value="Histidine kinase-like ATPase, C-terminal domain"/>
    <property type="match status" value="1"/>
</dbReference>
<keyword evidence="1" id="KW-0418">Kinase</keyword>
<gene>
    <name evidence="3" type="ORF">J2Z77_003779</name>
</gene>
<evidence type="ECO:0000313" key="4">
    <source>
        <dbReference type="Proteomes" id="UP001519310"/>
    </source>
</evidence>
<dbReference type="RefSeq" id="WP_229920456.1">
    <property type="nucleotide sequence ID" value="NZ_BMVL01000006.1"/>
</dbReference>
<organism evidence="3 4">
    <name type="scientific">Streptomyces avidinii</name>
    <dbReference type="NCBI Taxonomy" id="1895"/>
    <lineage>
        <taxon>Bacteria</taxon>
        <taxon>Bacillati</taxon>
        <taxon>Actinomycetota</taxon>
        <taxon>Actinomycetes</taxon>
        <taxon>Kitasatosporales</taxon>
        <taxon>Streptomycetaceae</taxon>
        <taxon>Streptomyces</taxon>
    </lineage>
</organism>
<protein>
    <submittedName>
        <fullName evidence="3">Anti-sigma regulatory factor (Ser/Thr protein kinase)</fullName>
    </submittedName>
</protein>
<accession>A0ABS4L7A8</accession>
<dbReference type="PANTHER" id="PTHR35526">
    <property type="entry name" value="ANTI-SIGMA-F FACTOR RSBW-RELATED"/>
    <property type="match status" value="1"/>
</dbReference>
<dbReference type="Pfam" id="PF13581">
    <property type="entry name" value="HATPase_c_2"/>
    <property type="match status" value="1"/>
</dbReference>
<dbReference type="SUPFAM" id="SSF55874">
    <property type="entry name" value="ATPase domain of HSP90 chaperone/DNA topoisomerase II/histidine kinase"/>
    <property type="match status" value="1"/>
</dbReference>
<keyword evidence="1" id="KW-0808">Transferase</keyword>